<evidence type="ECO:0000256" key="1">
    <source>
        <dbReference type="ARBA" id="ARBA00004370"/>
    </source>
</evidence>
<feature type="transmembrane region" description="Helical" evidence="5">
    <location>
        <begin position="150"/>
        <end position="172"/>
    </location>
</feature>
<dbReference type="Pfam" id="PF00924">
    <property type="entry name" value="MS_channel_2nd"/>
    <property type="match status" value="1"/>
</dbReference>
<feature type="domain" description="Mechanosensitive ion channel MscS" evidence="6">
    <location>
        <begin position="195"/>
        <end position="263"/>
    </location>
</feature>
<organism evidence="7 8">
    <name type="scientific">Psychroflexus halocasei</name>
    <dbReference type="NCBI Taxonomy" id="908615"/>
    <lineage>
        <taxon>Bacteria</taxon>
        <taxon>Pseudomonadati</taxon>
        <taxon>Bacteroidota</taxon>
        <taxon>Flavobacteriia</taxon>
        <taxon>Flavobacteriales</taxon>
        <taxon>Flavobacteriaceae</taxon>
        <taxon>Psychroflexus</taxon>
    </lineage>
</organism>
<proteinExistence type="predicted"/>
<evidence type="ECO:0000256" key="5">
    <source>
        <dbReference type="SAM" id="Phobius"/>
    </source>
</evidence>
<keyword evidence="2 5" id="KW-0812">Transmembrane</keyword>
<evidence type="ECO:0000256" key="3">
    <source>
        <dbReference type="ARBA" id="ARBA00022989"/>
    </source>
</evidence>
<dbReference type="GO" id="GO:0071470">
    <property type="term" value="P:cellular response to osmotic stress"/>
    <property type="evidence" value="ECO:0007669"/>
    <property type="project" value="InterPro"/>
</dbReference>
<dbReference type="Proteomes" id="UP000198820">
    <property type="component" value="Unassembled WGS sequence"/>
</dbReference>
<keyword evidence="8" id="KW-1185">Reference proteome</keyword>
<feature type="transmembrane region" description="Helical" evidence="5">
    <location>
        <begin position="111"/>
        <end position="129"/>
    </location>
</feature>
<keyword evidence="3 5" id="KW-1133">Transmembrane helix</keyword>
<evidence type="ECO:0000256" key="4">
    <source>
        <dbReference type="ARBA" id="ARBA00023136"/>
    </source>
</evidence>
<name>A0A1H3VNA4_9FLAO</name>
<dbReference type="GO" id="GO:0005886">
    <property type="term" value="C:plasma membrane"/>
    <property type="evidence" value="ECO:0007669"/>
    <property type="project" value="TreeGrafter"/>
</dbReference>
<evidence type="ECO:0000259" key="6">
    <source>
        <dbReference type="Pfam" id="PF00924"/>
    </source>
</evidence>
<accession>A0A1H3VNA4</accession>
<dbReference type="InterPro" id="IPR006685">
    <property type="entry name" value="MscS_channel_2nd"/>
</dbReference>
<keyword evidence="4 5" id="KW-0472">Membrane</keyword>
<dbReference type="SUPFAM" id="SSF50182">
    <property type="entry name" value="Sm-like ribonucleoproteins"/>
    <property type="match status" value="1"/>
</dbReference>
<dbReference type="PANTHER" id="PTHR30414">
    <property type="entry name" value="MINICONDUCTANCE MECHANOSENSITIVE CHANNEL YBDG"/>
    <property type="match status" value="1"/>
</dbReference>
<feature type="transmembrane region" description="Helical" evidence="5">
    <location>
        <begin position="178"/>
        <end position="204"/>
    </location>
</feature>
<gene>
    <name evidence="7" type="ORF">SAMN05421540_101198</name>
</gene>
<dbReference type="PANTHER" id="PTHR30414:SF0">
    <property type="entry name" value="MINICONDUCTANCE MECHANOSENSITIVE CHANNEL YBDG"/>
    <property type="match status" value="1"/>
</dbReference>
<dbReference type="EMBL" id="FNQF01000001">
    <property type="protein sequence ID" value="SDZ76265.1"/>
    <property type="molecule type" value="Genomic_DNA"/>
</dbReference>
<dbReference type="AlphaFoldDB" id="A0A1H3VNA4"/>
<dbReference type="GO" id="GO:0008381">
    <property type="term" value="F:mechanosensitive monoatomic ion channel activity"/>
    <property type="evidence" value="ECO:0007669"/>
    <property type="project" value="InterPro"/>
</dbReference>
<dbReference type="InterPro" id="IPR030192">
    <property type="entry name" value="YbdG"/>
</dbReference>
<dbReference type="InterPro" id="IPR023408">
    <property type="entry name" value="MscS_beta-dom_sf"/>
</dbReference>
<comment type="subcellular location">
    <subcellularLocation>
        <location evidence="1">Membrane</location>
    </subcellularLocation>
</comment>
<evidence type="ECO:0000256" key="2">
    <source>
        <dbReference type="ARBA" id="ARBA00022692"/>
    </source>
</evidence>
<reference evidence="7 8" key="1">
    <citation type="submission" date="2016-10" db="EMBL/GenBank/DDBJ databases">
        <authorList>
            <person name="de Groot N.N."/>
        </authorList>
    </citation>
    <scope>NUCLEOTIDE SEQUENCE [LARGE SCALE GENOMIC DNA]</scope>
    <source>
        <strain evidence="7 8">DSM 23581</strain>
    </source>
</reference>
<dbReference type="InterPro" id="IPR010920">
    <property type="entry name" value="LSM_dom_sf"/>
</dbReference>
<dbReference type="RefSeq" id="WP_093238144.1">
    <property type="nucleotide sequence ID" value="NZ_FNQF01000001.1"/>
</dbReference>
<sequence>MLYQDISSLQDRTRYLLEGYGLAENSSNFLAVVINSFALFIASWLFSLVIRTIIRALVKPWLKKKKNDRTSIFIKKRVFDALAKLMTGFVVYYLLPLFFNISAAATHNLRILAVIYIIIMAMVFLTRTFHSLEYLGQHSKKYEKKPVSSYIQVMLIICYLISAVLIISILFGKSPMTIITAFGAGMAIVLLIFKDVILGLVASIQVSVNDMVRVGDWISIYNYDADGQVTEINLTSVKVRNWDNTISNVPTYALVSNGFKNVRAMEDTNIRRIMHHLLIDLRSIKKVDENFIKNLRAKGLFSGESEKLKWNDEKGYDFEKLSTITNLSLFRQYIESFLMMHPGINNEYMVVRQLQQDGDGLPLEIYAWVNSVSFKPLNLIQSDVFEHLIAVIGDFDLVLFQKPSGNDIQGIKGTSLDQLQKR</sequence>
<evidence type="ECO:0000313" key="8">
    <source>
        <dbReference type="Proteomes" id="UP000198820"/>
    </source>
</evidence>
<evidence type="ECO:0000313" key="7">
    <source>
        <dbReference type="EMBL" id="SDZ76265.1"/>
    </source>
</evidence>
<feature type="transmembrane region" description="Helical" evidence="5">
    <location>
        <begin position="29"/>
        <end position="58"/>
    </location>
</feature>
<dbReference type="Gene3D" id="2.30.30.60">
    <property type="match status" value="1"/>
</dbReference>
<feature type="transmembrane region" description="Helical" evidence="5">
    <location>
        <begin position="78"/>
        <end position="99"/>
    </location>
</feature>
<protein>
    <submittedName>
        <fullName evidence="7">Miniconductance mechanosensitive channel</fullName>
    </submittedName>
</protein>